<comment type="caution">
    <text evidence="1">The sequence shown here is derived from an EMBL/GenBank/DDBJ whole genome shotgun (WGS) entry which is preliminary data.</text>
</comment>
<proteinExistence type="predicted"/>
<keyword evidence="2" id="KW-1185">Reference proteome</keyword>
<reference evidence="2" key="1">
    <citation type="journal article" date="2019" name="Int. J. Syst. Evol. Microbiol.">
        <title>The Global Catalogue of Microorganisms (GCM) 10K type strain sequencing project: providing services to taxonomists for standard genome sequencing and annotation.</title>
        <authorList>
            <consortium name="The Broad Institute Genomics Platform"/>
            <consortium name="The Broad Institute Genome Sequencing Center for Infectious Disease"/>
            <person name="Wu L."/>
            <person name="Ma J."/>
        </authorList>
    </citation>
    <scope>NUCLEOTIDE SEQUENCE [LARGE SCALE GENOMIC DNA]</scope>
    <source>
        <strain evidence="2">JCM 17858</strain>
    </source>
</reference>
<gene>
    <name evidence="1" type="ORF">GCM10023173_23070</name>
</gene>
<sequence>MKAYVILFVFCGLSINIIKAQNISEKFNDIKGFVLPDSLVQGIKKTYDISIAIPNGYIAQPYHYTMPIKKLSGCGLAPMPGTEHLDRFENLKLALRKRKENTIRK</sequence>
<name>A0ABP8R6V3_9SPHI</name>
<dbReference type="Proteomes" id="UP001500394">
    <property type="component" value="Unassembled WGS sequence"/>
</dbReference>
<evidence type="ECO:0000313" key="1">
    <source>
        <dbReference type="EMBL" id="GAA4519706.1"/>
    </source>
</evidence>
<protein>
    <submittedName>
        <fullName evidence="1">Uncharacterized protein</fullName>
    </submittedName>
</protein>
<organism evidence="1 2">
    <name type="scientific">Sphingobacterium thermophilum</name>
    <dbReference type="NCBI Taxonomy" id="768534"/>
    <lineage>
        <taxon>Bacteria</taxon>
        <taxon>Pseudomonadati</taxon>
        <taxon>Bacteroidota</taxon>
        <taxon>Sphingobacteriia</taxon>
        <taxon>Sphingobacteriales</taxon>
        <taxon>Sphingobacteriaceae</taxon>
        <taxon>Sphingobacterium</taxon>
    </lineage>
</organism>
<accession>A0ABP8R6V3</accession>
<dbReference type="EMBL" id="BAABGR010000035">
    <property type="protein sequence ID" value="GAA4519706.1"/>
    <property type="molecule type" value="Genomic_DNA"/>
</dbReference>
<dbReference type="RefSeq" id="WP_345068592.1">
    <property type="nucleotide sequence ID" value="NZ_BAABGR010000035.1"/>
</dbReference>
<evidence type="ECO:0000313" key="2">
    <source>
        <dbReference type="Proteomes" id="UP001500394"/>
    </source>
</evidence>